<feature type="region of interest" description="Disordered" evidence="1">
    <location>
        <begin position="1"/>
        <end position="54"/>
    </location>
</feature>
<dbReference type="AlphaFoldDB" id="A0AAN7X941"/>
<dbReference type="Proteomes" id="UP001346869">
    <property type="component" value="Unassembled WGS sequence"/>
</dbReference>
<protein>
    <submittedName>
        <fullName evidence="2">Uncharacterized protein</fullName>
    </submittedName>
</protein>
<gene>
    <name evidence="2" type="ORF">PBY51_008139</name>
</gene>
<evidence type="ECO:0000313" key="3">
    <source>
        <dbReference type="Proteomes" id="UP001346869"/>
    </source>
</evidence>
<evidence type="ECO:0000256" key="1">
    <source>
        <dbReference type="SAM" id="MobiDB-lite"/>
    </source>
</evidence>
<reference evidence="2 3" key="1">
    <citation type="journal article" date="2023" name="Genes (Basel)">
        <title>Chromosome-Level Genome Assembly and Circadian Gene Repertoire of the Patagonia Blennie Eleginops maclovinus-The Closest Ancestral Proxy of Antarctic Cryonotothenioids.</title>
        <authorList>
            <person name="Cheng C.C."/>
            <person name="Rivera-Colon A.G."/>
            <person name="Minhas B.F."/>
            <person name="Wilson L."/>
            <person name="Rayamajhi N."/>
            <person name="Vargas-Chacoff L."/>
            <person name="Catchen J.M."/>
        </authorList>
    </citation>
    <scope>NUCLEOTIDE SEQUENCE [LARGE SCALE GENOMIC DNA]</scope>
    <source>
        <strain evidence="2">JMC-PN-2008</strain>
    </source>
</reference>
<keyword evidence="3" id="KW-1185">Reference proteome</keyword>
<organism evidence="2 3">
    <name type="scientific">Eleginops maclovinus</name>
    <name type="common">Patagonian blennie</name>
    <name type="synonym">Eleginus maclovinus</name>
    <dbReference type="NCBI Taxonomy" id="56733"/>
    <lineage>
        <taxon>Eukaryota</taxon>
        <taxon>Metazoa</taxon>
        <taxon>Chordata</taxon>
        <taxon>Craniata</taxon>
        <taxon>Vertebrata</taxon>
        <taxon>Euteleostomi</taxon>
        <taxon>Actinopterygii</taxon>
        <taxon>Neopterygii</taxon>
        <taxon>Teleostei</taxon>
        <taxon>Neoteleostei</taxon>
        <taxon>Acanthomorphata</taxon>
        <taxon>Eupercaria</taxon>
        <taxon>Perciformes</taxon>
        <taxon>Notothenioidei</taxon>
        <taxon>Eleginopidae</taxon>
        <taxon>Eleginops</taxon>
    </lineage>
</organism>
<accession>A0AAN7X941</accession>
<name>A0AAN7X941_ELEMC</name>
<proteinExistence type="predicted"/>
<comment type="caution">
    <text evidence="2">The sequence shown here is derived from an EMBL/GenBank/DDBJ whole genome shotgun (WGS) entry which is preliminary data.</text>
</comment>
<feature type="compositionally biased region" description="Polar residues" evidence="1">
    <location>
        <begin position="1"/>
        <end position="12"/>
    </location>
</feature>
<dbReference type="EMBL" id="JAUZQC010000017">
    <property type="protein sequence ID" value="KAK5856552.1"/>
    <property type="molecule type" value="Genomic_DNA"/>
</dbReference>
<reference evidence="2 3" key="2">
    <citation type="journal article" date="2023" name="Mol. Biol. Evol.">
        <title>Genomics of Secondarily Temperate Adaptation in the Only Non-Antarctic Icefish.</title>
        <authorList>
            <person name="Rivera-Colon A.G."/>
            <person name="Rayamajhi N."/>
            <person name="Minhas B.F."/>
            <person name="Madrigal G."/>
            <person name="Bilyk K.T."/>
            <person name="Yoon V."/>
            <person name="Hune M."/>
            <person name="Gregory S."/>
            <person name="Cheng C.H.C."/>
            <person name="Catchen J.M."/>
        </authorList>
    </citation>
    <scope>NUCLEOTIDE SEQUENCE [LARGE SCALE GENOMIC DNA]</scope>
    <source>
        <strain evidence="2">JMC-PN-2008</strain>
    </source>
</reference>
<evidence type="ECO:0000313" key="2">
    <source>
        <dbReference type="EMBL" id="KAK5856552.1"/>
    </source>
</evidence>
<sequence>MIVSLSEPSCSPNVGAHTLSETRNPLRQTRDLSVASPSSVGEPNRSRTHVASSSSVTFLQVNGTSLYSPNGFFVAPFSKASCHVP</sequence>